<gene>
    <name evidence="2" type="ORF">TvY486_0037310</name>
</gene>
<dbReference type="VEuPathDB" id="TriTrypDB:TvY486_0037310"/>
<evidence type="ECO:0000313" key="2">
    <source>
        <dbReference type="EMBL" id="CCD20854.1"/>
    </source>
</evidence>
<dbReference type="AlphaFoldDB" id="F9WTG1"/>
<reference evidence="2 3" key="1">
    <citation type="journal article" date="2012" name="Proc. Natl. Acad. Sci. U.S.A.">
        <title>Antigenic diversity is generated by distinct evolutionary mechanisms in African trypanosome species.</title>
        <authorList>
            <person name="Jackson A.P."/>
            <person name="Berry A."/>
            <person name="Aslett M."/>
            <person name="Allison H.C."/>
            <person name="Burton P."/>
            <person name="Vavrova-Anderson J."/>
            <person name="Brown R."/>
            <person name="Browne H."/>
            <person name="Corton N."/>
            <person name="Hauser H."/>
            <person name="Gamble J."/>
            <person name="Gilderthorp R."/>
            <person name="Marcello L."/>
            <person name="McQuillan J."/>
            <person name="Otto T.D."/>
            <person name="Quail M.A."/>
            <person name="Sanders M.J."/>
            <person name="van Tonder A."/>
            <person name="Ginger M.L."/>
            <person name="Field M.C."/>
            <person name="Barry J.D."/>
            <person name="Hertz-Fowler C."/>
            <person name="Berriman M."/>
        </authorList>
    </citation>
    <scope>NUCLEOTIDE SEQUENCE</scope>
    <source>
        <strain evidence="2 3">Y486</strain>
    </source>
</reference>
<accession>F9WTG1</accession>
<dbReference type="Proteomes" id="UP000009027">
    <property type="component" value="Unassembled WGS sequence"/>
</dbReference>
<protein>
    <submittedName>
        <fullName evidence="2">Uncharacterized protein</fullName>
    </submittedName>
</protein>
<feature type="region of interest" description="Disordered" evidence="1">
    <location>
        <begin position="1"/>
        <end position="75"/>
    </location>
</feature>
<organism evidence="2 3">
    <name type="scientific">Trypanosoma vivax (strain Y486)</name>
    <dbReference type="NCBI Taxonomy" id="1055687"/>
    <lineage>
        <taxon>Eukaryota</taxon>
        <taxon>Discoba</taxon>
        <taxon>Euglenozoa</taxon>
        <taxon>Kinetoplastea</taxon>
        <taxon>Metakinetoplastina</taxon>
        <taxon>Trypanosomatida</taxon>
        <taxon>Trypanosomatidae</taxon>
        <taxon>Trypanosoma</taxon>
        <taxon>Duttonella</taxon>
    </lineage>
</organism>
<sequence>MPHSPASAQPTSAGPHVRAAGMSRDKDVRYATRAGARSLAKHRDDGLRDTTGCSNRDAGPERPTEGATDTRGGRKMRTQWLGAPTRWLGREVAAWARLWPEAMSGGRAADRRGASGGRRRFEASIVRGWG</sequence>
<feature type="compositionally biased region" description="Polar residues" evidence="1">
    <location>
        <begin position="1"/>
        <end position="12"/>
    </location>
</feature>
<evidence type="ECO:0000313" key="3">
    <source>
        <dbReference type="Proteomes" id="UP000009027"/>
    </source>
</evidence>
<dbReference type="EMBL" id="CAEX01006445">
    <property type="protein sequence ID" value="CCD20854.1"/>
    <property type="molecule type" value="Genomic_DNA"/>
</dbReference>
<proteinExistence type="predicted"/>
<keyword evidence="3" id="KW-1185">Reference proteome</keyword>
<evidence type="ECO:0000256" key="1">
    <source>
        <dbReference type="SAM" id="MobiDB-lite"/>
    </source>
</evidence>
<name>F9WTG1_TRYVY</name>